<keyword evidence="14" id="KW-1185">Reference proteome</keyword>
<gene>
    <name evidence="13" type="ORF">NP493_385g01002</name>
</gene>
<dbReference type="PANTHER" id="PTHR32546:SF26">
    <property type="entry name" value="SMOG, ISOFORM D"/>
    <property type="match status" value="1"/>
</dbReference>
<keyword evidence="6" id="KW-0297">G-protein coupled receptor</keyword>
<evidence type="ECO:0000256" key="6">
    <source>
        <dbReference type="ARBA" id="ARBA00023040"/>
    </source>
</evidence>
<evidence type="ECO:0000256" key="10">
    <source>
        <dbReference type="ARBA" id="ARBA00023224"/>
    </source>
</evidence>
<keyword evidence="7 11" id="KW-0472">Membrane</keyword>
<evidence type="ECO:0000313" key="13">
    <source>
        <dbReference type="EMBL" id="KAK2181706.1"/>
    </source>
</evidence>
<evidence type="ECO:0000259" key="12">
    <source>
        <dbReference type="PROSITE" id="PS50259"/>
    </source>
</evidence>
<sequence length="292" mass="32601">MRGSYVCVCQRGFYFPDPSATDKFFNGTDVEGYVFNASDDTTSAAYRCLPCLAGCDECVDATPCLYSNNLLLRGSLVVLTMLVVFAILATSIAVTAFRSAKVIRSASPFFLHIMNIGGALMCTPMFVLFPEPTDLTCLIRSWPQHVGFSLAYGAVLLKTWRISAIFRVQSAQRVIITDRMLARRFLPILGVAVSYLSAWTVIGKPSVVWHKTSSGLKYKYCQTVNWEYVAFVGEAAFLLWGAYLCFVVRHVPSDFNESRYITWTIYNTVTIGSFTLVIRHVGSTCLFHARSR</sequence>
<dbReference type="InterPro" id="IPR043458">
    <property type="entry name" value="GPR158/179"/>
</dbReference>
<feature type="transmembrane region" description="Helical" evidence="11">
    <location>
        <begin position="142"/>
        <end position="160"/>
    </location>
</feature>
<feature type="transmembrane region" description="Helical" evidence="11">
    <location>
        <begin position="228"/>
        <end position="248"/>
    </location>
</feature>
<feature type="transmembrane region" description="Helical" evidence="11">
    <location>
        <begin position="109"/>
        <end position="130"/>
    </location>
</feature>
<dbReference type="PROSITE" id="PS50259">
    <property type="entry name" value="G_PROTEIN_RECEP_F3_4"/>
    <property type="match status" value="1"/>
</dbReference>
<evidence type="ECO:0000256" key="11">
    <source>
        <dbReference type="SAM" id="Phobius"/>
    </source>
</evidence>
<comment type="caution">
    <text evidence="13">The sequence shown here is derived from an EMBL/GenBank/DDBJ whole genome shotgun (WGS) entry which is preliminary data.</text>
</comment>
<evidence type="ECO:0000256" key="7">
    <source>
        <dbReference type="ARBA" id="ARBA00023136"/>
    </source>
</evidence>
<dbReference type="InterPro" id="IPR017978">
    <property type="entry name" value="GPCR_3_C"/>
</dbReference>
<keyword evidence="8" id="KW-0675">Receptor</keyword>
<keyword evidence="3" id="KW-1003">Cell membrane</keyword>
<comment type="subcellular location">
    <subcellularLocation>
        <location evidence="1">Cell membrane</location>
        <topology evidence="1">Multi-pass membrane protein</topology>
    </subcellularLocation>
</comment>
<comment type="similarity">
    <text evidence="2">Belongs to the G-protein coupled receptor 3 family.</text>
</comment>
<organism evidence="13 14">
    <name type="scientific">Ridgeia piscesae</name>
    <name type="common">Tubeworm</name>
    <dbReference type="NCBI Taxonomy" id="27915"/>
    <lineage>
        <taxon>Eukaryota</taxon>
        <taxon>Metazoa</taxon>
        <taxon>Spiralia</taxon>
        <taxon>Lophotrochozoa</taxon>
        <taxon>Annelida</taxon>
        <taxon>Polychaeta</taxon>
        <taxon>Sedentaria</taxon>
        <taxon>Canalipalpata</taxon>
        <taxon>Sabellida</taxon>
        <taxon>Siboglinidae</taxon>
        <taxon>Ridgeia</taxon>
    </lineage>
</organism>
<reference evidence="13" key="1">
    <citation type="journal article" date="2023" name="Mol. Biol. Evol.">
        <title>Third-Generation Sequencing Reveals the Adaptive Role of the Epigenome in Three Deep-Sea Polychaetes.</title>
        <authorList>
            <person name="Perez M."/>
            <person name="Aroh O."/>
            <person name="Sun Y."/>
            <person name="Lan Y."/>
            <person name="Juniper S.K."/>
            <person name="Young C.R."/>
            <person name="Angers B."/>
            <person name="Qian P.Y."/>
        </authorList>
    </citation>
    <scope>NUCLEOTIDE SEQUENCE</scope>
    <source>
        <strain evidence="13">R07B-5</strain>
    </source>
</reference>
<evidence type="ECO:0000256" key="1">
    <source>
        <dbReference type="ARBA" id="ARBA00004651"/>
    </source>
</evidence>
<dbReference type="Proteomes" id="UP001209878">
    <property type="component" value="Unassembled WGS sequence"/>
</dbReference>
<evidence type="ECO:0000256" key="3">
    <source>
        <dbReference type="ARBA" id="ARBA00022475"/>
    </source>
</evidence>
<evidence type="ECO:0000256" key="9">
    <source>
        <dbReference type="ARBA" id="ARBA00023180"/>
    </source>
</evidence>
<keyword evidence="5 11" id="KW-1133">Transmembrane helix</keyword>
<keyword evidence="9" id="KW-0325">Glycoprotein</keyword>
<evidence type="ECO:0000256" key="8">
    <source>
        <dbReference type="ARBA" id="ARBA00023170"/>
    </source>
</evidence>
<dbReference type="EMBL" id="JAODUO010000384">
    <property type="protein sequence ID" value="KAK2181706.1"/>
    <property type="molecule type" value="Genomic_DNA"/>
</dbReference>
<dbReference type="InterPro" id="IPR000337">
    <property type="entry name" value="GPCR_3"/>
</dbReference>
<keyword evidence="4 11" id="KW-0812">Transmembrane</keyword>
<feature type="transmembrane region" description="Helical" evidence="11">
    <location>
        <begin position="260"/>
        <end position="282"/>
    </location>
</feature>
<dbReference type="PANTHER" id="PTHR32546">
    <property type="entry name" value="G-PROTEIN COUPLED RECEPTOR 158-RELATED"/>
    <property type="match status" value="1"/>
</dbReference>
<accession>A0AAD9NV05</accession>
<evidence type="ECO:0000256" key="4">
    <source>
        <dbReference type="ARBA" id="ARBA00022692"/>
    </source>
</evidence>
<dbReference type="AlphaFoldDB" id="A0AAD9NV05"/>
<evidence type="ECO:0000256" key="5">
    <source>
        <dbReference type="ARBA" id="ARBA00022989"/>
    </source>
</evidence>
<dbReference type="GO" id="GO:0004930">
    <property type="term" value="F:G protein-coupled receptor activity"/>
    <property type="evidence" value="ECO:0007669"/>
    <property type="project" value="UniProtKB-KW"/>
</dbReference>
<dbReference type="Pfam" id="PF00003">
    <property type="entry name" value="7tm_3"/>
    <property type="match status" value="1"/>
</dbReference>
<evidence type="ECO:0000256" key="2">
    <source>
        <dbReference type="ARBA" id="ARBA00007242"/>
    </source>
</evidence>
<keyword evidence="10" id="KW-0807">Transducer</keyword>
<proteinExistence type="inferred from homology"/>
<feature type="domain" description="G-protein coupled receptors family 3 profile" evidence="12">
    <location>
        <begin position="72"/>
        <end position="271"/>
    </location>
</feature>
<dbReference type="PRINTS" id="PR00248">
    <property type="entry name" value="GPCRMGR"/>
</dbReference>
<dbReference type="GO" id="GO:0005886">
    <property type="term" value="C:plasma membrane"/>
    <property type="evidence" value="ECO:0007669"/>
    <property type="project" value="UniProtKB-SubCell"/>
</dbReference>
<evidence type="ECO:0000313" key="14">
    <source>
        <dbReference type="Proteomes" id="UP001209878"/>
    </source>
</evidence>
<feature type="transmembrane region" description="Helical" evidence="11">
    <location>
        <begin position="181"/>
        <end position="202"/>
    </location>
</feature>
<protein>
    <recommendedName>
        <fullName evidence="12">G-protein coupled receptors family 3 profile domain-containing protein</fullName>
    </recommendedName>
</protein>
<feature type="transmembrane region" description="Helical" evidence="11">
    <location>
        <begin position="76"/>
        <end position="97"/>
    </location>
</feature>
<name>A0AAD9NV05_RIDPI</name>